<feature type="domain" description="Alpha/beta hydrolase fold-3" evidence="3">
    <location>
        <begin position="51"/>
        <end position="252"/>
    </location>
</feature>
<evidence type="ECO:0000256" key="2">
    <source>
        <dbReference type="ARBA" id="ARBA00022801"/>
    </source>
</evidence>
<dbReference type="GO" id="GO:0016787">
    <property type="term" value="F:hydrolase activity"/>
    <property type="evidence" value="ECO:0007669"/>
    <property type="project" value="UniProtKB-KW"/>
</dbReference>
<evidence type="ECO:0000313" key="4">
    <source>
        <dbReference type="EMBL" id="GJE04178.1"/>
    </source>
</evidence>
<accession>A0ABQ4SQS9</accession>
<dbReference type="SUPFAM" id="SSF53474">
    <property type="entry name" value="alpha/beta-Hydrolases"/>
    <property type="match status" value="1"/>
</dbReference>
<dbReference type="PANTHER" id="PTHR48081:SF30">
    <property type="entry name" value="ACETYL-HYDROLASE LIPR-RELATED"/>
    <property type="match status" value="1"/>
</dbReference>
<comment type="similarity">
    <text evidence="1">Belongs to the 'GDXG' lipolytic enzyme family.</text>
</comment>
<dbReference type="Gene3D" id="3.40.50.1820">
    <property type="entry name" value="alpha/beta hydrolase"/>
    <property type="match status" value="1"/>
</dbReference>
<dbReference type="Pfam" id="PF07859">
    <property type="entry name" value="Abhydrolase_3"/>
    <property type="match status" value="1"/>
</dbReference>
<reference evidence="4" key="2">
    <citation type="submission" date="2021-08" db="EMBL/GenBank/DDBJ databases">
        <authorList>
            <person name="Tani A."/>
            <person name="Ola A."/>
            <person name="Ogura Y."/>
            <person name="Katsura K."/>
            <person name="Hayashi T."/>
        </authorList>
    </citation>
    <scope>NUCLEOTIDE SEQUENCE</scope>
    <source>
        <strain evidence="4">DSM 17168</strain>
    </source>
</reference>
<dbReference type="InterPro" id="IPR013094">
    <property type="entry name" value="AB_hydrolase_3"/>
</dbReference>
<evidence type="ECO:0000259" key="3">
    <source>
        <dbReference type="Pfam" id="PF07859"/>
    </source>
</evidence>
<keyword evidence="5" id="KW-1185">Reference proteome</keyword>
<sequence>MADAGAATLAKLVPGMLERLHVKVERTTIDGVRAFILTPETIPPENRDRLLVHVHGGCYVLNPGEAGLPEAIFMAGFGRFKVISVDYRMPPEAYYPAAHDDAMTVWRAAIRMADPRKMGIFGTSAGGALTLAMVLRAKQEGLPLPGAIAPGTPMSDTTKVGDSFVTNAMLDNVLVSPDGFCDDGAKVYAAGHDLKDPMLSPVYGDMRGFPPTILTTGTRDLLLSNTVRVHRKLRDAGVEAYLQVGEGQSHAHYIRDDTAPETRKVFEEIAWFFDKHLER</sequence>
<dbReference type="InterPro" id="IPR029058">
    <property type="entry name" value="AB_hydrolase_fold"/>
</dbReference>
<evidence type="ECO:0000256" key="1">
    <source>
        <dbReference type="ARBA" id="ARBA00010515"/>
    </source>
</evidence>
<gene>
    <name evidence="4" type="primary">mlhB_1</name>
    <name evidence="4" type="ORF">GMJLKIPL_6139</name>
</gene>
<dbReference type="Proteomes" id="UP001055153">
    <property type="component" value="Unassembled WGS sequence"/>
</dbReference>
<evidence type="ECO:0000313" key="5">
    <source>
        <dbReference type="Proteomes" id="UP001055153"/>
    </source>
</evidence>
<proteinExistence type="inferred from homology"/>
<dbReference type="InterPro" id="IPR050300">
    <property type="entry name" value="GDXG_lipolytic_enzyme"/>
</dbReference>
<organism evidence="4 5">
    <name type="scientific">Methylobacterium isbiliense</name>
    <dbReference type="NCBI Taxonomy" id="315478"/>
    <lineage>
        <taxon>Bacteria</taxon>
        <taxon>Pseudomonadati</taxon>
        <taxon>Pseudomonadota</taxon>
        <taxon>Alphaproteobacteria</taxon>
        <taxon>Hyphomicrobiales</taxon>
        <taxon>Methylobacteriaceae</taxon>
        <taxon>Methylobacterium</taxon>
    </lineage>
</organism>
<dbReference type="PANTHER" id="PTHR48081">
    <property type="entry name" value="AB HYDROLASE SUPERFAMILY PROTEIN C4A8.06C"/>
    <property type="match status" value="1"/>
</dbReference>
<comment type="caution">
    <text evidence="4">The sequence shown here is derived from an EMBL/GenBank/DDBJ whole genome shotgun (WGS) entry which is preliminary data.</text>
</comment>
<reference evidence="4" key="1">
    <citation type="journal article" date="2021" name="Front. Microbiol.">
        <title>Comprehensive Comparative Genomics and Phenotyping of Methylobacterium Species.</title>
        <authorList>
            <person name="Alessa O."/>
            <person name="Ogura Y."/>
            <person name="Fujitani Y."/>
            <person name="Takami H."/>
            <person name="Hayashi T."/>
            <person name="Sahin N."/>
            <person name="Tani A."/>
        </authorList>
    </citation>
    <scope>NUCLEOTIDE SEQUENCE</scope>
    <source>
        <strain evidence="4">DSM 17168</strain>
    </source>
</reference>
<keyword evidence="2 4" id="KW-0378">Hydrolase</keyword>
<name>A0ABQ4SQS9_9HYPH</name>
<dbReference type="EMBL" id="BPQQ01000106">
    <property type="protein sequence ID" value="GJE04178.1"/>
    <property type="molecule type" value="Genomic_DNA"/>
</dbReference>
<protein>
    <submittedName>
        <fullName evidence="4">Monoterpene epsilon-lactone hydrolase</fullName>
    </submittedName>
</protein>